<gene>
    <name evidence="1" type="ORF">AVEN_211815_1</name>
</gene>
<feature type="non-terminal residue" evidence="1">
    <location>
        <position position="1"/>
    </location>
</feature>
<name>A0A4Y2QHF3_ARAVE</name>
<dbReference type="AlphaFoldDB" id="A0A4Y2QHF3"/>
<keyword evidence="2" id="KW-1185">Reference proteome</keyword>
<reference evidence="1 2" key="1">
    <citation type="journal article" date="2019" name="Sci. Rep.">
        <title>Orb-weaving spider Araneus ventricosus genome elucidates the spidroin gene catalogue.</title>
        <authorList>
            <person name="Kono N."/>
            <person name="Nakamura H."/>
            <person name="Ohtoshi R."/>
            <person name="Moran D.A.P."/>
            <person name="Shinohara A."/>
            <person name="Yoshida Y."/>
            <person name="Fujiwara M."/>
            <person name="Mori M."/>
            <person name="Tomita M."/>
            <person name="Arakawa K."/>
        </authorList>
    </citation>
    <scope>NUCLEOTIDE SEQUENCE [LARGE SCALE GENOMIC DNA]</scope>
</reference>
<evidence type="ECO:0000313" key="1">
    <source>
        <dbReference type="EMBL" id="GBN62742.1"/>
    </source>
</evidence>
<proteinExistence type="predicted"/>
<dbReference type="EMBL" id="BGPR01221164">
    <property type="protein sequence ID" value="GBN62742.1"/>
    <property type="molecule type" value="Genomic_DNA"/>
</dbReference>
<organism evidence="1 2">
    <name type="scientific">Araneus ventricosus</name>
    <name type="common">Orbweaver spider</name>
    <name type="synonym">Epeira ventricosa</name>
    <dbReference type="NCBI Taxonomy" id="182803"/>
    <lineage>
        <taxon>Eukaryota</taxon>
        <taxon>Metazoa</taxon>
        <taxon>Ecdysozoa</taxon>
        <taxon>Arthropoda</taxon>
        <taxon>Chelicerata</taxon>
        <taxon>Arachnida</taxon>
        <taxon>Araneae</taxon>
        <taxon>Araneomorphae</taxon>
        <taxon>Entelegynae</taxon>
        <taxon>Araneoidea</taxon>
        <taxon>Araneidae</taxon>
        <taxon>Araneus</taxon>
    </lineage>
</organism>
<dbReference type="Proteomes" id="UP000499080">
    <property type="component" value="Unassembled WGS sequence"/>
</dbReference>
<evidence type="ECO:0000313" key="2">
    <source>
        <dbReference type="Proteomes" id="UP000499080"/>
    </source>
</evidence>
<accession>A0A4Y2QHF3</accession>
<sequence>LQDRAYMGTKRVPPRETNYVVWCPWKQFWVGIYKLEHTDFIAESSGLATHRLDCLRHGKRFA</sequence>
<comment type="caution">
    <text evidence="1">The sequence shown here is derived from an EMBL/GenBank/DDBJ whole genome shotgun (WGS) entry which is preliminary data.</text>
</comment>
<protein>
    <submittedName>
        <fullName evidence="1">Uncharacterized protein</fullName>
    </submittedName>
</protein>